<gene>
    <name evidence="4" type="ORF">K7C98_15865</name>
</gene>
<accession>A0ABS7TR80</accession>
<proteinExistence type="predicted"/>
<keyword evidence="2" id="KW-0732">Signal</keyword>
<dbReference type="InterPro" id="IPR010620">
    <property type="entry name" value="SBBP_repeat"/>
</dbReference>
<feature type="chain" id="PRO_5045954788" evidence="2">
    <location>
        <begin position="24"/>
        <end position="678"/>
    </location>
</feature>
<evidence type="ECO:0000259" key="3">
    <source>
        <dbReference type="PROSITE" id="PS50214"/>
    </source>
</evidence>
<dbReference type="Proteomes" id="UP001139031">
    <property type="component" value="Unassembled WGS sequence"/>
</dbReference>
<dbReference type="EMBL" id="JAIRAU010000019">
    <property type="protein sequence ID" value="MBZ5710739.1"/>
    <property type="molecule type" value="Genomic_DNA"/>
</dbReference>
<dbReference type="InterPro" id="IPR024038">
    <property type="entry name" value="MYXO-CTERM"/>
</dbReference>
<evidence type="ECO:0000256" key="1">
    <source>
        <dbReference type="SAM" id="MobiDB-lite"/>
    </source>
</evidence>
<dbReference type="SUPFAM" id="SSF101898">
    <property type="entry name" value="NHL repeat"/>
    <property type="match status" value="2"/>
</dbReference>
<feature type="signal peptide" evidence="2">
    <location>
        <begin position="1"/>
        <end position="23"/>
    </location>
</feature>
<dbReference type="PANTHER" id="PTHR35580:SF1">
    <property type="entry name" value="PHYTASE-LIKE DOMAIN-CONTAINING PROTEIN"/>
    <property type="match status" value="1"/>
</dbReference>
<evidence type="ECO:0000256" key="2">
    <source>
        <dbReference type="SAM" id="SignalP"/>
    </source>
</evidence>
<dbReference type="PROSITE" id="PS50214">
    <property type="entry name" value="DISINTEGRIN_2"/>
    <property type="match status" value="1"/>
</dbReference>
<comment type="caution">
    <text evidence="4">The sequence shown here is derived from an EMBL/GenBank/DDBJ whole genome shotgun (WGS) entry which is preliminary data.</text>
</comment>
<dbReference type="InterPro" id="IPR036436">
    <property type="entry name" value="Disintegrin_dom_sf"/>
</dbReference>
<dbReference type="Pfam" id="PF06739">
    <property type="entry name" value="SBBP"/>
    <property type="match status" value="1"/>
</dbReference>
<dbReference type="InterPro" id="IPR052918">
    <property type="entry name" value="Motility_Chemotaxis_Reg"/>
</dbReference>
<dbReference type="InterPro" id="IPR001762">
    <property type="entry name" value="Disintegrin_dom"/>
</dbReference>
<dbReference type="NCBIfam" id="TIGR03901">
    <property type="entry name" value="MYXO-CTERM"/>
    <property type="match status" value="1"/>
</dbReference>
<dbReference type="SMART" id="SM00050">
    <property type="entry name" value="DISIN"/>
    <property type="match status" value="1"/>
</dbReference>
<keyword evidence="5" id="KW-1185">Reference proteome</keyword>
<dbReference type="RefSeq" id="WP_224192509.1">
    <property type="nucleotide sequence ID" value="NZ_JAIRAU010000019.1"/>
</dbReference>
<feature type="compositionally biased region" description="Low complexity" evidence="1">
    <location>
        <begin position="583"/>
        <end position="622"/>
    </location>
</feature>
<feature type="compositionally biased region" description="Polar residues" evidence="1">
    <location>
        <begin position="623"/>
        <end position="645"/>
    </location>
</feature>
<sequence>MSRLAFRTLLVAFASLLPCVAGAAVPDRVWGTYVGAATDDVVEALAVDAEGMVYACGTTRSTTGIATPGSFQATTDGQKKDAFLLKFAPGGAREWGTYLGGASDDECHGVAVDAAGNVAVVGKTLSADFDTTPGTVMPEFGGIGEYDGFVALFDADGEQLWGTYIGGPLADAIDEVAFDEQGAPHVAGITRGLSFDLPGAHQPAPAGLQDAMLVKLDPDGALAWGTYYGGTSSDIGTSVAVGADAVYLGGYTGSAQGIATAGVWQSVYAGGLDNFIVRFDAEGSRVWATYYGGEGLESDGDLAIAPGGGVVWAGYTTSPMGIATPGAHKTFLAGSRDALLARFDADGGLTWATYFGGSGDDQRGSVAVDPYGNFLLVGITSSMGAIATQGAYQSQLAGEYDLFLAKFGPDGARVWSTYYGGPALESSNTPGNLAVHGPDIYVAGKTKSLAGLTTPDAFQPDPGTQEDGFVARFDQGDLGGACQADADCTIGFCADGVCCDAPCGGGDPDDCQACSAALGARVDGTCTLLAAGTTCRPAAAECDAPELCTGDGAACPADSPAADDTPCPDGLCLGGVCEPATATTTTTTTDTSTGSSDTTGEPQVPTSSTSTSDDAPTGTSPDAPSSTGAPDPTTDASSETDTAGQTDGGCGCSTGHGPMDMSLVTFAALALSRRRRRR</sequence>
<protein>
    <submittedName>
        <fullName evidence="4">SBBP repeat-containing protein</fullName>
    </submittedName>
</protein>
<evidence type="ECO:0000313" key="5">
    <source>
        <dbReference type="Proteomes" id="UP001139031"/>
    </source>
</evidence>
<reference evidence="4" key="1">
    <citation type="submission" date="2021-08" db="EMBL/GenBank/DDBJ databases">
        <authorList>
            <person name="Stevens D.C."/>
        </authorList>
    </citation>
    <scope>NUCLEOTIDE SEQUENCE</scope>
    <source>
        <strain evidence="4">DSM 53165</strain>
    </source>
</reference>
<name>A0ABS7TR80_9BACT</name>
<feature type="domain" description="Disintegrin" evidence="3">
    <location>
        <begin position="483"/>
        <end position="563"/>
    </location>
</feature>
<dbReference type="PANTHER" id="PTHR35580">
    <property type="entry name" value="CELL SURFACE GLYCOPROTEIN (S-LAYER PROTEIN)-LIKE PROTEIN"/>
    <property type="match status" value="1"/>
</dbReference>
<organism evidence="4 5">
    <name type="scientific">Nannocystis pusilla</name>
    <dbReference type="NCBI Taxonomy" id="889268"/>
    <lineage>
        <taxon>Bacteria</taxon>
        <taxon>Pseudomonadati</taxon>
        <taxon>Myxococcota</taxon>
        <taxon>Polyangia</taxon>
        <taxon>Nannocystales</taxon>
        <taxon>Nannocystaceae</taxon>
        <taxon>Nannocystis</taxon>
    </lineage>
</organism>
<feature type="region of interest" description="Disordered" evidence="1">
    <location>
        <begin position="583"/>
        <end position="657"/>
    </location>
</feature>
<dbReference type="SUPFAM" id="SSF57552">
    <property type="entry name" value="Blood coagulation inhibitor (disintegrin)"/>
    <property type="match status" value="1"/>
</dbReference>
<dbReference type="Gene3D" id="4.10.70.10">
    <property type="entry name" value="Disintegrin domain"/>
    <property type="match status" value="1"/>
</dbReference>
<evidence type="ECO:0000313" key="4">
    <source>
        <dbReference type="EMBL" id="MBZ5710739.1"/>
    </source>
</evidence>